<organism evidence="1">
    <name type="scientific">invertebrate metagenome</name>
    <dbReference type="NCBI Taxonomy" id="1711999"/>
    <lineage>
        <taxon>unclassified sequences</taxon>
        <taxon>metagenomes</taxon>
        <taxon>organismal metagenomes</taxon>
    </lineage>
</organism>
<proteinExistence type="predicted"/>
<gene>
    <name evidence="1" type="ORF">CI610_03445</name>
</gene>
<evidence type="ECO:0000313" key="1">
    <source>
        <dbReference type="EMBL" id="PJE77629.1"/>
    </source>
</evidence>
<dbReference type="AlphaFoldDB" id="A0A2H9T364"/>
<accession>A0A2H9T364</accession>
<sequence length="71" mass="8003">MPILGKRQEKLDRWMSGFAGLPERDRLVSGFLARRFANPPERDCLVSGFAGLPDLNRWLSGLLRYQSGIAV</sequence>
<name>A0A2H9T364_9ZZZZ</name>
<protein>
    <submittedName>
        <fullName evidence="1">Uncharacterized protein</fullName>
    </submittedName>
</protein>
<reference evidence="1" key="1">
    <citation type="journal article" date="2017" name="Appl. Environ. Microbiol.">
        <title>Molecular characterization of an Endozoicomonas-like organism causing infection in king scallop Pecten maximus L.</title>
        <authorList>
            <person name="Cano I."/>
            <person name="van Aerle R."/>
            <person name="Ross S."/>
            <person name="Verner-Jeffreys D.W."/>
            <person name="Paley R.K."/>
            <person name="Rimmer G."/>
            <person name="Ryder D."/>
            <person name="Hooper P."/>
            <person name="Stone D."/>
            <person name="Feist S.W."/>
        </authorList>
    </citation>
    <scope>NUCLEOTIDE SEQUENCE</scope>
</reference>
<comment type="caution">
    <text evidence="1">The sequence shown here is derived from an EMBL/GenBank/DDBJ whole genome shotgun (WGS) entry which is preliminary data.</text>
</comment>
<dbReference type="EMBL" id="NSIT01000460">
    <property type="protein sequence ID" value="PJE77629.1"/>
    <property type="molecule type" value="Genomic_DNA"/>
</dbReference>